<dbReference type="AlphaFoldDB" id="A0A1X4XUE7"/>
<proteinExistence type="predicted"/>
<dbReference type="EMBL" id="MDSU01000019">
    <property type="protein sequence ID" value="OSS41154.1"/>
    <property type="molecule type" value="Genomic_DNA"/>
</dbReference>
<reference evidence="1 2" key="1">
    <citation type="journal article" date="2017" name="Front. Microbiol.">
        <title>Genome Sequence of Desulfurella amilsii Strain TR1 and Comparative Genomics of Desulfurellaceae Family.</title>
        <authorList>
            <person name="Florentino A.P."/>
            <person name="Stams A.J."/>
            <person name="Sanchez-Andrea I."/>
        </authorList>
    </citation>
    <scope>NUCLEOTIDE SEQUENCE [LARGE SCALE GENOMIC DNA]</scope>
    <source>
        <strain evidence="1 2">TR1</strain>
    </source>
</reference>
<sequence length="42" mass="4593">MIVEELILWPGAIGWFSDSIRVFKLVLSKGLAFGDKDDPAGT</sequence>
<evidence type="ECO:0000313" key="1">
    <source>
        <dbReference type="EMBL" id="OSS41154.1"/>
    </source>
</evidence>
<evidence type="ECO:0000313" key="2">
    <source>
        <dbReference type="Proteomes" id="UP000194141"/>
    </source>
</evidence>
<comment type="caution">
    <text evidence="1">The sequence shown here is derived from an EMBL/GenBank/DDBJ whole genome shotgun (WGS) entry which is preliminary data.</text>
</comment>
<keyword evidence="2" id="KW-1185">Reference proteome</keyword>
<gene>
    <name evidence="1" type="ORF">DESAMIL20_2025</name>
</gene>
<accession>A0A1X4XUE7</accession>
<organism evidence="1 2">
    <name type="scientific">Desulfurella amilsii</name>
    <dbReference type="NCBI Taxonomy" id="1562698"/>
    <lineage>
        <taxon>Bacteria</taxon>
        <taxon>Pseudomonadati</taxon>
        <taxon>Campylobacterota</taxon>
        <taxon>Desulfurellia</taxon>
        <taxon>Desulfurellales</taxon>
        <taxon>Desulfurellaceae</taxon>
        <taxon>Desulfurella</taxon>
    </lineage>
</organism>
<dbReference type="Proteomes" id="UP000194141">
    <property type="component" value="Unassembled WGS sequence"/>
</dbReference>
<protein>
    <submittedName>
        <fullName evidence="1">Uncharacterized protein</fullName>
    </submittedName>
</protein>
<name>A0A1X4XUE7_9BACT</name>